<comment type="caution">
    <text evidence="5">The sequence shown here is derived from an EMBL/GenBank/DDBJ whole genome shotgun (WGS) entry which is preliminary data.</text>
</comment>
<dbReference type="EMBL" id="JWZX01003118">
    <property type="protein sequence ID" value="KOO24181.1"/>
    <property type="molecule type" value="Genomic_DNA"/>
</dbReference>
<sequence length="475" mass="52917">MMPMGMMSPRAQTPRGPTIPRLVQPLQPPGLSPRSMAGSLSPRSMGEFRPHTAPYPPLSQIRGGGRLYVQSPVSGLSENEMINEARIRIAHNKQRHKLKQLLATAANGGSVVSPRDLELACKLAKMENVEVGLQSFNSTGFMTSNLIANRDVNGTPRGVLWDSFQKSIPYPQLHAPGDFPGQLPYTRKQLNQLKEYAELQKQQQQAAAAGEAFEAKDEVPASELIYWHSTIKRLLETRFGEIRRAYRLIDQDNSGECDRGELKHMLNAMFNLAVPEKVMDKLIDLADYDGDGQINFAEFARLVTADDITNLKQTLQADVSGFGTKDPKEVQLELDKHKMAELRRKQALGGFGKGYHPKLRKTGPSIDQLRHVHKALKKVINARFSSYSEAFDTIDADGSGLLRRAELRRFLTGMSKMLPDRLISGLIDFCDNDGDAKTLSKDEFIKLMSADYLGKDGFDPNAQHLKQAERGATEM</sequence>
<dbReference type="InterPro" id="IPR018247">
    <property type="entry name" value="EF_Hand_1_Ca_BS"/>
</dbReference>
<dbReference type="Pfam" id="PF13499">
    <property type="entry name" value="EF-hand_7"/>
    <property type="match status" value="1"/>
</dbReference>
<evidence type="ECO:0000313" key="5">
    <source>
        <dbReference type="EMBL" id="KOO24181.1"/>
    </source>
</evidence>
<dbReference type="InterPro" id="IPR002048">
    <property type="entry name" value="EF_hand_dom"/>
</dbReference>
<protein>
    <submittedName>
        <fullName evidence="5">Calmodulin 2 (Phosphorylase delta) isoform cra_a</fullName>
    </submittedName>
</protein>
<feature type="region of interest" description="Disordered" evidence="3">
    <location>
        <begin position="25"/>
        <end position="59"/>
    </location>
</feature>
<feature type="domain" description="EF-hand" evidence="4">
    <location>
        <begin position="274"/>
        <end position="309"/>
    </location>
</feature>
<dbReference type="Proteomes" id="UP000037460">
    <property type="component" value="Unassembled WGS sequence"/>
</dbReference>
<evidence type="ECO:0000259" key="4">
    <source>
        <dbReference type="PROSITE" id="PS50222"/>
    </source>
</evidence>
<evidence type="ECO:0000256" key="2">
    <source>
        <dbReference type="ARBA" id="ARBA00022837"/>
    </source>
</evidence>
<accession>A0A0M0JC62</accession>
<keyword evidence="1" id="KW-0677">Repeat</keyword>
<dbReference type="PROSITE" id="PS50222">
    <property type="entry name" value="EF_HAND_2"/>
    <property type="match status" value="3"/>
</dbReference>
<keyword evidence="2" id="KW-0106">Calcium</keyword>
<feature type="domain" description="EF-hand" evidence="4">
    <location>
        <begin position="382"/>
        <end position="417"/>
    </location>
</feature>
<dbReference type="OrthoDB" id="191686at2759"/>
<dbReference type="Pfam" id="PF13202">
    <property type="entry name" value="EF-hand_5"/>
    <property type="match status" value="1"/>
</dbReference>
<dbReference type="PANTHER" id="PTHR23050">
    <property type="entry name" value="CALCIUM BINDING PROTEIN"/>
    <property type="match status" value="1"/>
</dbReference>
<dbReference type="InterPro" id="IPR050145">
    <property type="entry name" value="Centrin_CML-like"/>
</dbReference>
<feature type="domain" description="EF-hand" evidence="4">
    <location>
        <begin position="237"/>
        <end position="272"/>
    </location>
</feature>
<evidence type="ECO:0000256" key="3">
    <source>
        <dbReference type="SAM" id="MobiDB-lite"/>
    </source>
</evidence>
<name>A0A0M0JC62_9EUKA</name>
<evidence type="ECO:0000256" key="1">
    <source>
        <dbReference type="ARBA" id="ARBA00022737"/>
    </source>
</evidence>
<evidence type="ECO:0000313" key="6">
    <source>
        <dbReference type="Proteomes" id="UP000037460"/>
    </source>
</evidence>
<dbReference type="SMART" id="SM00054">
    <property type="entry name" value="EFh"/>
    <property type="match status" value="4"/>
</dbReference>
<gene>
    <name evidence="5" type="ORF">Ctob_000232</name>
</gene>
<dbReference type="AlphaFoldDB" id="A0A0M0JC62"/>
<organism evidence="5 6">
    <name type="scientific">Chrysochromulina tobinii</name>
    <dbReference type="NCBI Taxonomy" id="1460289"/>
    <lineage>
        <taxon>Eukaryota</taxon>
        <taxon>Haptista</taxon>
        <taxon>Haptophyta</taxon>
        <taxon>Prymnesiophyceae</taxon>
        <taxon>Prymnesiales</taxon>
        <taxon>Chrysochromulinaceae</taxon>
        <taxon>Chrysochromulina</taxon>
    </lineage>
</organism>
<dbReference type="CDD" id="cd00051">
    <property type="entry name" value="EFh"/>
    <property type="match status" value="2"/>
</dbReference>
<dbReference type="PROSITE" id="PS00018">
    <property type="entry name" value="EF_HAND_1"/>
    <property type="match status" value="2"/>
</dbReference>
<dbReference type="GO" id="GO:0005509">
    <property type="term" value="F:calcium ion binding"/>
    <property type="evidence" value="ECO:0007669"/>
    <property type="project" value="InterPro"/>
</dbReference>
<dbReference type="Gene3D" id="1.10.238.10">
    <property type="entry name" value="EF-hand"/>
    <property type="match status" value="2"/>
</dbReference>
<proteinExistence type="predicted"/>
<dbReference type="SUPFAM" id="SSF47473">
    <property type="entry name" value="EF-hand"/>
    <property type="match status" value="1"/>
</dbReference>
<reference evidence="6" key="1">
    <citation type="journal article" date="2015" name="PLoS Genet.">
        <title>Genome Sequence and Transcriptome Analyses of Chrysochromulina tobin: Metabolic Tools for Enhanced Algal Fitness in the Prominent Order Prymnesiales (Haptophyceae).</title>
        <authorList>
            <person name="Hovde B.T."/>
            <person name="Deodato C.R."/>
            <person name="Hunsperger H.M."/>
            <person name="Ryken S.A."/>
            <person name="Yost W."/>
            <person name="Jha R.K."/>
            <person name="Patterson J."/>
            <person name="Monnat R.J. Jr."/>
            <person name="Barlow S.B."/>
            <person name="Starkenburg S.R."/>
            <person name="Cattolico R.A."/>
        </authorList>
    </citation>
    <scope>NUCLEOTIDE SEQUENCE</scope>
    <source>
        <strain evidence="6">CCMP291</strain>
    </source>
</reference>
<keyword evidence="6" id="KW-1185">Reference proteome</keyword>
<dbReference type="InterPro" id="IPR011992">
    <property type="entry name" value="EF-hand-dom_pair"/>
</dbReference>